<dbReference type="Proteomes" id="UP001285441">
    <property type="component" value="Unassembled WGS sequence"/>
</dbReference>
<feature type="compositionally biased region" description="Basic and acidic residues" evidence="2">
    <location>
        <begin position="278"/>
        <end position="292"/>
    </location>
</feature>
<reference evidence="4" key="2">
    <citation type="submission" date="2023-06" db="EMBL/GenBank/DDBJ databases">
        <authorList>
            <consortium name="Lawrence Berkeley National Laboratory"/>
            <person name="Haridas S."/>
            <person name="Hensen N."/>
            <person name="Bonometti L."/>
            <person name="Westerberg I."/>
            <person name="Brannstrom I.O."/>
            <person name="Guillou S."/>
            <person name="Cros-Aarteil S."/>
            <person name="Calhoun S."/>
            <person name="Kuo A."/>
            <person name="Mondo S."/>
            <person name="Pangilinan J."/>
            <person name="Riley R."/>
            <person name="LaButti K."/>
            <person name="Andreopoulos B."/>
            <person name="Lipzen A."/>
            <person name="Chen C."/>
            <person name="Yanf M."/>
            <person name="Daum C."/>
            <person name="Ng V."/>
            <person name="Clum A."/>
            <person name="Steindorff A."/>
            <person name="Ohm R."/>
            <person name="Martin F."/>
            <person name="Silar P."/>
            <person name="Natvig D."/>
            <person name="Lalanne C."/>
            <person name="Gautier V."/>
            <person name="Ament-velasquez S.L."/>
            <person name="Kruys A."/>
            <person name="Hutchinson M.I."/>
            <person name="Powell A.J."/>
            <person name="Barry K."/>
            <person name="Miller A.N."/>
            <person name="Grigoriev I.V."/>
            <person name="Debuchy R."/>
            <person name="Gladieux P."/>
            <person name="Thoren M.H."/>
            <person name="Johannesson H."/>
        </authorList>
    </citation>
    <scope>NUCLEOTIDE SEQUENCE</scope>
    <source>
        <strain evidence="4">CBS 232.78</strain>
    </source>
</reference>
<feature type="compositionally biased region" description="Basic and acidic residues" evidence="2">
    <location>
        <begin position="261"/>
        <end position="270"/>
    </location>
</feature>
<dbReference type="AlphaFoldDB" id="A0AAE0K6A7"/>
<comment type="caution">
    <text evidence="4">The sequence shown here is derived from an EMBL/GenBank/DDBJ whole genome shotgun (WGS) entry which is preliminary data.</text>
</comment>
<evidence type="ECO:0000259" key="3">
    <source>
        <dbReference type="PROSITE" id="PS50103"/>
    </source>
</evidence>
<feature type="region of interest" description="Disordered" evidence="2">
    <location>
        <begin position="261"/>
        <end position="372"/>
    </location>
</feature>
<evidence type="ECO:0000313" key="4">
    <source>
        <dbReference type="EMBL" id="KAK3370246.1"/>
    </source>
</evidence>
<proteinExistence type="predicted"/>
<evidence type="ECO:0000256" key="2">
    <source>
        <dbReference type="SAM" id="MobiDB-lite"/>
    </source>
</evidence>
<feature type="zinc finger region" description="C3H1-type" evidence="1">
    <location>
        <begin position="203"/>
        <end position="232"/>
    </location>
</feature>
<keyword evidence="1" id="KW-0479">Metal-binding</keyword>
<feature type="compositionally biased region" description="Polar residues" evidence="2">
    <location>
        <begin position="331"/>
        <end position="346"/>
    </location>
</feature>
<name>A0AAE0K6A7_9PEZI</name>
<keyword evidence="1" id="KW-0863">Zinc-finger</keyword>
<reference evidence="4" key="1">
    <citation type="journal article" date="2023" name="Mol. Phylogenet. Evol.">
        <title>Genome-scale phylogeny and comparative genomics of the fungal order Sordariales.</title>
        <authorList>
            <person name="Hensen N."/>
            <person name="Bonometti L."/>
            <person name="Westerberg I."/>
            <person name="Brannstrom I.O."/>
            <person name="Guillou S."/>
            <person name="Cros-Aarteil S."/>
            <person name="Calhoun S."/>
            <person name="Haridas S."/>
            <person name="Kuo A."/>
            <person name="Mondo S."/>
            <person name="Pangilinan J."/>
            <person name="Riley R."/>
            <person name="LaButti K."/>
            <person name="Andreopoulos B."/>
            <person name="Lipzen A."/>
            <person name="Chen C."/>
            <person name="Yan M."/>
            <person name="Daum C."/>
            <person name="Ng V."/>
            <person name="Clum A."/>
            <person name="Steindorff A."/>
            <person name="Ohm R.A."/>
            <person name="Martin F."/>
            <person name="Silar P."/>
            <person name="Natvig D.O."/>
            <person name="Lalanne C."/>
            <person name="Gautier V."/>
            <person name="Ament-Velasquez S.L."/>
            <person name="Kruys A."/>
            <person name="Hutchinson M.I."/>
            <person name="Powell A.J."/>
            <person name="Barry K."/>
            <person name="Miller A.N."/>
            <person name="Grigoriev I.V."/>
            <person name="Debuchy R."/>
            <person name="Gladieux P."/>
            <person name="Hiltunen Thoren M."/>
            <person name="Johannesson H."/>
        </authorList>
    </citation>
    <scope>NUCLEOTIDE SEQUENCE</scope>
    <source>
        <strain evidence="4">CBS 232.78</strain>
    </source>
</reference>
<keyword evidence="5" id="KW-1185">Reference proteome</keyword>
<accession>A0AAE0K6A7</accession>
<sequence length="372" mass="41333">MKRFDHNATNDRREIIGSDRQFRTSHLSRGPASGNWRSSPGGNLEGLVQSNMSDRHRQNVSFPVRQPTGPMAPANPFFETSTYSQQNLSFPGSAPSQQLSQPRPALDTAVARFSQMRLSNSPEGQFFAYAYRRRDGRYTRLIPADMLPELEGVPATQPDCEGLMVIPEPTGLSPEGRSPNEDQVVLKSQIDNIVASTPSPTQRRKKTYCDKWVHEGVCAFTQQGCKYKHEMPYDKATQQSLGLFHGLPTWWKKHQAELSRQQRDLGDASDHPLAIAPGRERSAEDNQEERRSRASTYTSAPQSPRGALVAGNYATSPTDDDGSSMAMWPRVSNNPGRFTAQFSSQFGPIGPPRRGVQESTGDRFALPNQPLS</sequence>
<dbReference type="EMBL" id="JAULSW010000009">
    <property type="protein sequence ID" value="KAK3370246.1"/>
    <property type="molecule type" value="Genomic_DNA"/>
</dbReference>
<feature type="compositionally biased region" description="Basic and acidic residues" evidence="2">
    <location>
        <begin position="1"/>
        <end position="22"/>
    </location>
</feature>
<gene>
    <name evidence="4" type="ORF">B0H63DRAFT_514412</name>
</gene>
<evidence type="ECO:0000256" key="1">
    <source>
        <dbReference type="PROSITE-ProRule" id="PRU00723"/>
    </source>
</evidence>
<dbReference type="InterPro" id="IPR000571">
    <property type="entry name" value="Znf_CCCH"/>
</dbReference>
<dbReference type="GO" id="GO:0008270">
    <property type="term" value="F:zinc ion binding"/>
    <property type="evidence" value="ECO:0007669"/>
    <property type="project" value="UniProtKB-KW"/>
</dbReference>
<protein>
    <recommendedName>
        <fullName evidence="3">C3H1-type domain-containing protein</fullName>
    </recommendedName>
</protein>
<evidence type="ECO:0000313" key="5">
    <source>
        <dbReference type="Proteomes" id="UP001285441"/>
    </source>
</evidence>
<organism evidence="4 5">
    <name type="scientific">Podospora didyma</name>
    <dbReference type="NCBI Taxonomy" id="330526"/>
    <lineage>
        <taxon>Eukaryota</taxon>
        <taxon>Fungi</taxon>
        <taxon>Dikarya</taxon>
        <taxon>Ascomycota</taxon>
        <taxon>Pezizomycotina</taxon>
        <taxon>Sordariomycetes</taxon>
        <taxon>Sordariomycetidae</taxon>
        <taxon>Sordariales</taxon>
        <taxon>Podosporaceae</taxon>
        <taxon>Podospora</taxon>
    </lineage>
</organism>
<feature type="region of interest" description="Disordered" evidence="2">
    <location>
        <begin position="1"/>
        <end position="45"/>
    </location>
</feature>
<feature type="domain" description="C3H1-type" evidence="3">
    <location>
        <begin position="203"/>
        <end position="232"/>
    </location>
</feature>
<dbReference type="PROSITE" id="PS50103">
    <property type="entry name" value="ZF_C3H1"/>
    <property type="match status" value="1"/>
</dbReference>
<keyword evidence="1" id="KW-0862">Zinc</keyword>